<gene>
    <name evidence="2" type="primary">asp2</name>
    <name evidence="2" type="ORF">DIY07_02435</name>
    <name evidence="1" type="ORF">DQ08_02270</name>
</gene>
<dbReference type="GO" id="GO:0015031">
    <property type="term" value="P:protein transport"/>
    <property type="evidence" value="ECO:0007669"/>
    <property type="project" value="InterPro"/>
</dbReference>
<proteinExistence type="predicted"/>
<dbReference type="NCBIfam" id="TIGR03712">
    <property type="entry name" value="acc_sec_asp2"/>
    <property type="match status" value="1"/>
</dbReference>
<dbReference type="Proteomes" id="UP000269148">
    <property type="component" value="Unassembled WGS sequence"/>
</dbReference>
<dbReference type="InterPro" id="IPR022267">
    <property type="entry name" value="Asp2"/>
</dbReference>
<dbReference type="EMBL" id="CP007586">
    <property type="protein sequence ID" value="AHY15308.1"/>
    <property type="molecule type" value="Genomic_DNA"/>
</dbReference>
<name>A0A3L8GP40_STRIN</name>
<dbReference type="KEGG" id="siz:SI82_02505"/>
<dbReference type="AlphaFoldDB" id="A0A3L8GP40"/>
<keyword evidence="3" id="KW-1185">Reference proteome</keyword>
<evidence type="ECO:0000313" key="2">
    <source>
        <dbReference type="EMBL" id="RLU58238.1"/>
    </source>
</evidence>
<dbReference type="OrthoDB" id="9768578at2"/>
<evidence type="ECO:0000313" key="3">
    <source>
        <dbReference type="Proteomes" id="UP000025245"/>
    </source>
</evidence>
<reference evidence="1 3" key="1">
    <citation type="journal article" date="2014" name="Genome Announc.">
        <title>Complete Genome Sequence of a Virulent Strain, Streptococcus iniae ISET0901, Isolated from Diseased Tilapia.</title>
        <authorList>
            <person name="Pridgeon J.W."/>
            <person name="Zhang D."/>
            <person name="Zhang L."/>
        </authorList>
    </citation>
    <scope>NUCLEOTIDE SEQUENCE [LARGE SCALE GENOMIC DNA]</scope>
    <source>
        <strain evidence="1 3">ISET0901</strain>
    </source>
</reference>
<evidence type="ECO:0000313" key="4">
    <source>
        <dbReference type="Proteomes" id="UP000269148"/>
    </source>
</evidence>
<dbReference type="InterPro" id="IPR029058">
    <property type="entry name" value="AB_hydrolase_fold"/>
</dbReference>
<dbReference type="KEGG" id="sio:DW64_02255"/>
<dbReference type="EMBL" id="QLQD01000027">
    <property type="protein sequence ID" value="RLU58238.1"/>
    <property type="molecule type" value="Genomic_DNA"/>
</dbReference>
<sequence length="525" mass="59844">MKVLQIGQRNWADEISQLPEDMEWLNCPSHELPQFLEVLEEKALANLPKVTLDEEVAKIRLRFDAVLITEEVNEADLSPLMDTIEAYGLYHDQGLHLISTQADGIFRRKVLRELIAQGSIEDKLNFLYLTLFDSQYGAKLKIPDIDVSPGFQGDISYDGHVAVNFSADFGEDFHPLFTFRYNLPSFPVALELWLEYVKVSGDSHIRLEITPMRKGSLHDVMPSVIFEERDMQEPFVLPPDPEVGFYAISVFAKGKGVLSFGPLHWRYSRMGLGKFVLGGERFNDSKRQELIYYFNPGDMKPPMNVYFSGFRPAEGFEGFGIMKSLKSPFMLIGDPRLEGGAFYIGSEEIENKVEEVIQESLDYLGFDARQLILSGLSMGTYGALYYASHFNPHGVVVGKPFTNLGDTAAGMKLKRPDEFETIADVLRNNTGGLSEKDIESLNQKFWNKFSQSTFPRTRFAIAYMEHDDYDNTATKLLIEDLSAKGAHIYTKGYEGRHNDNSRSINKWFMRQYVDLLEADFERKYS</sequence>
<dbReference type="SMR" id="A0A3L8GP40"/>
<dbReference type="Proteomes" id="UP000025245">
    <property type="component" value="Chromosome"/>
</dbReference>
<evidence type="ECO:0000313" key="1">
    <source>
        <dbReference type="EMBL" id="AHY15308.1"/>
    </source>
</evidence>
<dbReference type="Pfam" id="PF16929">
    <property type="entry name" value="Asp2"/>
    <property type="match status" value="1"/>
</dbReference>
<organism evidence="2 4">
    <name type="scientific">Streptococcus iniae</name>
    <name type="common">Streptococcus shiloi</name>
    <dbReference type="NCBI Taxonomy" id="1346"/>
    <lineage>
        <taxon>Bacteria</taxon>
        <taxon>Bacillati</taxon>
        <taxon>Bacillota</taxon>
        <taxon>Bacilli</taxon>
        <taxon>Lactobacillales</taxon>
        <taxon>Streptococcaceae</taxon>
        <taxon>Streptococcus</taxon>
    </lineage>
</organism>
<dbReference type="KEGG" id="siq:DQ08_02270"/>
<dbReference type="STRING" id="1346.BMF34_02400"/>
<dbReference type="SUPFAM" id="SSF53474">
    <property type="entry name" value="alpha/beta-Hydrolases"/>
    <property type="match status" value="1"/>
</dbReference>
<dbReference type="GeneID" id="35766687"/>
<protein>
    <submittedName>
        <fullName evidence="2">Accessory Sec system protein Asp2</fullName>
    </submittedName>
</protein>
<dbReference type="RefSeq" id="WP_003100884.1">
    <property type="nucleotide sequence ID" value="NZ_CP010783.1"/>
</dbReference>
<reference evidence="2 4" key="2">
    <citation type="submission" date="2018-06" db="EMBL/GenBank/DDBJ databases">
        <title>Mutators as drivers of adaptation in pathogenic bacteria and a risk factor for host jumps and vaccine escape.</title>
        <authorList>
            <person name="Barnes A.C."/>
            <person name="Silayeva O."/>
        </authorList>
    </citation>
    <scope>NUCLEOTIDE SEQUENCE [LARGE SCALE GENOMIC DNA]</scope>
    <source>
        <strain evidence="2 4">QMA0445</strain>
    </source>
</reference>
<accession>A0A3L8GP40</accession>
<dbReference type="Gene3D" id="3.40.50.1820">
    <property type="entry name" value="alpha/beta hydrolase"/>
    <property type="match status" value="1"/>
</dbReference>